<evidence type="ECO:0000313" key="2">
    <source>
        <dbReference type="Proteomes" id="UP000315689"/>
    </source>
</evidence>
<sequence length="346" mass="39864">MALPEDAWCLRVGYIEELKKRGVIELISFPGAPGVWIITKSMWAVGIASRPRGKRRLWTRQDRRLRIGGLLVSRWVLLTNPKSIKIFEELARKTGIPNVWIEVENGKLLFCLTCVEDLLCFHRMQYHIIDENGKGYLLEYAHLSAGLTELENLCLTWLSAPQDSQKTNKTIAVTLAYIEALFERCLNQHKIAVVQQAAQLRERINHIYQLSQFDDNLRQMIESLKRREQTITIISPFIASRKKAAQEIINLYQRRLASSLKFVQTQIEQFEVPRTPQQIEGLQSALRKRAEDLKADILCQPCRTPARQAAARLISTANDWLENPTRVLADLKFSRGWLLKAQSYLT</sequence>
<evidence type="ECO:0000313" key="1">
    <source>
        <dbReference type="EMBL" id="TSC92732.1"/>
    </source>
</evidence>
<dbReference type="AlphaFoldDB" id="A0A554LIP6"/>
<comment type="caution">
    <text evidence="1">The sequence shown here is derived from an EMBL/GenBank/DDBJ whole genome shotgun (WGS) entry which is preliminary data.</text>
</comment>
<reference evidence="1 2" key="1">
    <citation type="submission" date="2017-07" db="EMBL/GenBank/DDBJ databases">
        <title>Mechanisms for carbon and nitrogen cycling indicate functional differentiation within the Candidate Phyla Radiation.</title>
        <authorList>
            <person name="Danczak R.E."/>
            <person name="Johnston M.D."/>
            <person name="Kenah C."/>
            <person name="Slattery M."/>
            <person name="Wrighton K.C."/>
            <person name="Wilkins M.J."/>
        </authorList>
    </citation>
    <scope>NUCLEOTIDE SEQUENCE [LARGE SCALE GENOMIC DNA]</scope>
    <source>
        <strain evidence="1">Licking1014_7</strain>
    </source>
</reference>
<gene>
    <name evidence="1" type="ORF">CEN89_518</name>
</gene>
<name>A0A554LIP6_9BACT</name>
<organism evidence="1 2">
    <name type="scientific">Candidatus Berkelbacteria bacterium Licking1014_7</name>
    <dbReference type="NCBI Taxonomy" id="2017147"/>
    <lineage>
        <taxon>Bacteria</taxon>
        <taxon>Candidatus Berkelbacteria</taxon>
    </lineage>
</organism>
<proteinExistence type="predicted"/>
<accession>A0A554LIP6</accession>
<protein>
    <submittedName>
        <fullName evidence="1">Uncharacterized protein</fullName>
    </submittedName>
</protein>
<dbReference type="Proteomes" id="UP000315689">
    <property type="component" value="Unassembled WGS sequence"/>
</dbReference>
<dbReference type="EMBL" id="VMGK01000015">
    <property type="protein sequence ID" value="TSC92732.1"/>
    <property type="molecule type" value="Genomic_DNA"/>
</dbReference>